<keyword evidence="3" id="KW-1185">Reference proteome</keyword>
<reference evidence="2 3" key="1">
    <citation type="submission" date="2023-03" db="EMBL/GenBank/DDBJ databases">
        <title>Altererythrobacter sp. CAU 1644 isolated from sand.</title>
        <authorList>
            <person name="Kim W."/>
        </authorList>
    </citation>
    <scope>NUCLEOTIDE SEQUENCE [LARGE SCALE GENOMIC DNA]</scope>
    <source>
        <strain evidence="2 3">CAU 1644</strain>
    </source>
</reference>
<accession>A0ABY8FZ39</accession>
<feature type="chain" id="PRO_5046644488" description="DUF3347 domain-containing protein" evidence="1">
    <location>
        <begin position="22"/>
        <end position="145"/>
    </location>
</feature>
<feature type="signal peptide" evidence="1">
    <location>
        <begin position="1"/>
        <end position="21"/>
    </location>
</feature>
<protein>
    <recommendedName>
        <fullName evidence="4">DUF3347 domain-containing protein</fullName>
    </recommendedName>
</protein>
<dbReference type="Proteomes" id="UP001215827">
    <property type="component" value="Chromosome"/>
</dbReference>
<evidence type="ECO:0000313" key="2">
    <source>
        <dbReference type="EMBL" id="WFL77269.1"/>
    </source>
</evidence>
<evidence type="ECO:0000313" key="3">
    <source>
        <dbReference type="Proteomes" id="UP001215827"/>
    </source>
</evidence>
<proteinExistence type="predicted"/>
<organism evidence="2 3">
    <name type="scientific">Altererythrobacter arenosus</name>
    <dbReference type="NCBI Taxonomy" id="3032592"/>
    <lineage>
        <taxon>Bacteria</taxon>
        <taxon>Pseudomonadati</taxon>
        <taxon>Pseudomonadota</taxon>
        <taxon>Alphaproteobacteria</taxon>
        <taxon>Sphingomonadales</taxon>
        <taxon>Erythrobacteraceae</taxon>
        <taxon>Altererythrobacter</taxon>
    </lineage>
</organism>
<evidence type="ECO:0008006" key="4">
    <source>
        <dbReference type="Google" id="ProtNLM"/>
    </source>
</evidence>
<evidence type="ECO:0000256" key="1">
    <source>
        <dbReference type="SAM" id="SignalP"/>
    </source>
</evidence>
<gene>
    <name evidence="2" type="ORF">P7228_14960</name>
</gene>
<dbReference type="RefSeq" id="WP_278016027.1">
    <property type="nucleotide sequence ID" value="NZ_CP121106.1"/>
</dbReference>
<dbReference type="EMBL" id="CP121106">
    <property type="protein sequence ID" value="WFL77269.1"/>
    <property type="molecule type" value="Genomic_DNA"/>
</dbReference>
<sequence>MKMVLTTIATSAVALSTPAMASNVEELSVPSPVDFADVRKKTDGVIEQLIAGRVGETIGEISSENPLMAEKSSDLRMVVSQFQNAVETYGKIESCSPWEQSYKSNLRIITTYVCQHRDALIFWEFQTDRLPKGWVFSNFRFNGSF</sequence>
<name>A0ABY8FZ39_9SPHN</name>
<keyword evidence="1" id="KW-0732">Signal</keyword>